<evidence type="ECO:0000256" key="1">
    <source>
        <dbReference type="ARBA" id="ARBA00001849"/>
    </source>
</evidence>
<dbReference type="FunFam" id="2.40.50.700:FF:000004">
    <property type="entry name" value="Exosome complex exonuclease RRP44 homolog A"/>
    <property type="match status" value="1"/>
</dbReference>
<evidence type="ECO:0000256" key="3">
    <source>
        <dbReference type="ARBA" id="ARBA00004496"/>
    </source>
</evidence>
<keyword evidence="18" id="KW-1185">Reference proteome</keyword>
<dbReference type="Gene3D" id="2.40.50.700">
    <property type="match status" value="1"/>
</dbReference>
<dbReference type="OrthoDB" id="372421at2759"/>
<dbReference type="Gene3D" id="2.40.50.690">
    <property type="match status" value="1"/>
</dbReference>
<keyword evidence="12" id="KW-0460">Magnesium</keyword>
<evidence type="ECO:0000313" key="18">
    <source>
        <dbReference type="Proteomes" id="UP000242188"/>
    </source>
</evidence>
<accession>A0A210Q2E1</accession>
<name>A0A210Q2E1_MIZYE</name>
<dbReference type="Pfam" id="PF17849">
    <property type="entry name" value="OB_Dis3"/>
    <property type="match status" value="1"/>
</dbReference>
<keyword evidence="10" id="KW-0271">Exosome</keyword>
<dbReference type="GO" id="GO:0019899">
    <property type="term" value="F:enzyme binding"/>
    <property type="evidence" value="ECO:0007669"/>
    <property type="project" value="UniProtKB-ARBA"/>
</dbReference>
<dbReference type="PANTHER" id="PTHR23355:SF30">
    <property type="entry name" value="DIS3-LIKE EXONUCLEASE 1"/>
    <property type="match status" value="1"/>
</dbReference>
<dbReference type="EC" id="3.1.13.1" evidence="5"/>
<organism evidence="17 18">
    <name type="scientific">Mizuhopecten yessoensis</name>
    <name type="common">Japanese scallop</name>
    <name type="synonym">Patinopecten yessoensis</name>
    <dbReference type="NCBI Taxonomy" id="6573"/>
    <lineage>
        <taxon>Eukaryota</taxon>
        <taxon>Metazoa</taxon>
        <taxon>Spiralia</taxon>
        <taxon>Lophotrochozoa</taxon>
        <taxon>Mollusca</taxon>
        <taxon>Bivalvia</taxon>
        <taxon>Autobranchia</taxon>
        <taxon>Pteriomorphia</taxon>
        <taxon>Pectinida</taxon>
        <taxon>Pectinoidea</taxon>
        <taxon>Pectinidae</taxon>
        <taxon>Mizuhopecten</taxon>
    </lineage>
</organism>
<comment type="caution">
    <text evidence="17">The sequence shown here is derived from an EMBL/GenBank/DDBJ whole genome shotgun (WGS) entry which is preliminary data.</text>
</comment>
<dbReference type="SMART" id="SM00955">
    <property type="entry name" value="RNB"/>
    <property type="match status" value="1"/>
</dbReference>
<dbReference type="InterPro" id="IPR012340">
    <property type="entry name" value="NA-bd_OB-fold"/>
</dbReference>
<reference evidence="17 18" key="1">
    <citation type="journal article" date="2017" name="Nat. Ecol. Evol.">
        <title>Scallop genome provides insights into evolution of bilaterian karyotype and development.</title>
        <authorList>
            <person name="Wang S."/>
            <person name="Zhang J."/>
            <person name="Jiao W."/>
            <person name="Li J."/>
            <person name="Xun X."/>
            <person name="Sun Y."/>
            <person name="Guo X."/>
            <person name="Huan P."/>
            <person name="Dong B."/>
            <person name="Zhang L."/>
            <person name="Hu X."/>
            <person name="Sun X."/>
            <person name="Wang J."/>
            <person name="Zhao C."/>
            <person name="Wang Y."/>
            <person name="Wang D."/>
            <person name="Huang X."/>
            <person name="Wang R."/>
            <person name="Lv J."/>
            <person name="Li Y."/>
            <person name="Zhang Z."/>
            <person name="Liu B."/>
            <person name="Lu W."/>
            <person name="Hui Y."/>
            <person name="Liang J."/>
            <person name="Zhou Z."/>
            <person name="Hou R."/>
            <person name="Li X."/>
            <person name="Liu Y."/>
            <person name="Li H."/>
            <person name="Ning X."/>
            <person name="Lin Y."/>
            <person name="Zhao L."/>
            <person name="Xing Q."/>
            <person name="Dou J."/>
            <person name="Li Y."/>
            <person name="Mao J."/>
            <person name="Guo H."/>
            <person name="Dou H."/>
            <person name="Li T."/>
            <person name="Mu C."/>
            <person name="Jiang W."/>
            <person name="Fu Q."/>
            <person name="Fu X."/>
            <person name="Miao Y."/>
            <person name="Liu J."/>
            <person name="Yu Q."/>
            <person name="Li R."/>
            <person name="Liao H."/>
            <person name="Li X."/>
            <person name="Kong Y."/>
            <person name="Jiang Z."/>
            <person name="Chourrout D."/>
            <person name="Li R."/>
            <person name="Bao Z."/>
        </authorList>
    </citation>
    <scope>NUCLEOTIDE SEQUENCE [LARGE SCALE GENOMIC DNA]</scope>
    <source>
        <strain evidence="17 18">PY_sf001</strain>
    </source>
</reference>
<dbReference type="GO" id="GO:0003723">
    <property type="term" value="F:RNA binding"/>
    <property type="evidence" value="ECO:0007669"/>
    <property type="project" value="UniProtKB-KW"/>
</dbReference>
<protein>
    <recommendedName>
        <fullName evidence="6">DIS3-like exonuclease 1</fullName>
        <ecNumber evidence="5">3.1.13.1</ecNumber>
    </recommendedName>
</protein>
<dbReference type="GO" id="GO:0010467">
    <property type="term" value="P:gene expression"/>
    <property type="evidence" value="ECO:0007669"/>
    <property type="project" value="UniProtKB-ARBA"/>
</dbReference>
<proteinExistence type="inferred from homology"/>
<evidence type="ECO:0000256" key="10">
    <source>
        <dbReference type="ARBA" id="ARBA00022835"/>
    </source>
</evidence>
<dbReference type="FunFam" id="3.40.50.1010:FF:000021">
    <property type="entry name" value="DIS3-like exonuclease 1 isoform X1"/>
    <property type="match status" value="1"/>
</dbReference>
<evidence type="ECO:0000256" key="2">
    <source>
        <dbReference type="ARBA" id="ARBA00001946"/>
    </source>
</evidence>
<feature type="region of interest" description="Disordered" evidence="15">
    <location>
        <begin position="316"/>
        <end position="336"/>
    </location>
</feature>
<evidence type="ECO:0000256" key="5">
    <source>
        <dbReference type="ARBA" id="ARBA00012163"/>
    </source>
</evidence>
<keyword evidence="13" id="KW-0694">RNA-binding</keyword>
<comment type="similarity">
    <text evidence="4 14">Belongs to the RNR ribonuclease family.</text>
</comment>
<dbReference type="InterPro" id="IPR001900">
    <property type="entry name" value="RNase_II/R"/>
</dbReference>
<evidence type="ECO:0000256" key="15">
    <source>
        <dbReference type="SAM" id="MobiDB-lite"/>
    </source>
</evidence>
<keyword evidence="11 17" id="KW-0269">Exonuclease</keyword>
<dbReference type="Pfam" id="PF17216">
    <property type="entry name" value="Rrp44_CSD1"/>
    <property type="match status" value="1"/>
</dbReference>
<evidence type="ECO:0000256" key="8">
    <source>
        <dbReference type="ARBA" id="ARBA00022722"/>
    </source>
</evidence>
<dbReference type="AlphaFoldDB" id="A0A210Q2E1"/>
<dbReference type="Gene3D" id="3.40.50.1010">
    <property type="entry name" value="5'-nuclease"/>
    <property type="match status" value="1"/>
</dbReference>
<evidence type="ECO:0000256" key="9">
    <source>
        <dbReference type="ARBA" id="ARBA00022801"/>
    </source>
</evidence>
<evidence type="ECO:0000259" key="16">
    <source>
        <dbReference type="SMART" id="SM00955"/>
    </source>
</evidence>
<dbReference type="InterPro" id="IPR033771">
    <property type="entry name" value="Rrp44_CSD1"/>
</dbReference>
<evidence type="ECO:0000256" key="11">
    <source>
        <dbReference type="ARBA" id="ARBA00022839"/>
    </source>
</evidence>
<dbReference type="GO" id="GO:0006402">
    <property type="term" value="P:mRNA catabolic process"/>
    <property type="evidence" value="ECO:0007669"/>
    <property type="project" value="TreeGrafter"/>
</dbReference>
<evidence type="ECO:0000256" key="6">
    <source>
        <dbReference type="ARBA" id="ARBA00016366"/>
    </source>
</evidence>
<comment type="subcellular location">
    <subcellularLocation>
        <location evidence="3">Cytoplasm</location>
    </subcellularLocation>
</comment>
<dbReference type="InterPro" id="IPR041505">
    <property type="entry name" value="Dis3_CSD2"/>
</dbReference>
<dbReference type="GO" id="GO:0016075">
    <property type="term" value="P:rRNA catabolic process"/>
    <property type="evidence" value="ECO:0007669"/>
    <property type="project" value="TreeGrafter"/>
</dbReference>
<dbReference type="SUPFAM" id="SSF50249">
    <property type="entry name" value="Nucleic acid-binding proteins"/>
    <property type="match status" value="3"/>
</dbReference>
<evidence type="ECO:0000256" key="13">
    <source>
        <dbReference type="ARBA" id="ARBA00022884"/>
    </source>
</evidence>
<comment type="catalytic activity">
    <reaction evidence="1">
        <text>Exonucleolytic cleavage in the 3'- to 5'-direction to yield nucleoside 5'-phosphates.</text>
        <dbReference type="EC" id="3.1.13.1"/>
    </reaction>
</comment>
<dbReference type="GO" id="GO:0008859">
    <property type="term" value="F:exoribonuclease II activity"/>
    <property type="evidence" value="ECO:0007669"/>
    <property type="project" value="UniProtKB-EC"/>
</dbReference>
<feature type="domain" description="RNB" evidence="16">
    <location>
        <begin position="473"/>
        <end position="826"/>
    </location>
</feature>
<dbReference type="InterPro" id="IPR050180">
    <property type="entry name" value="RNR_Ribonuclease"/>
</dbReference>
<evidence type="ECO:0000256" key="12">
    <source>
        <dbReference type="ARBA" id="ARBA00022842"/>
    </source>
</evidence>
<dbReference type="InterPro" id="IPR022966">
    <property type="entry name" value="RNase_II/R_CS"/>
</dbReference>
<evidence type="ECO:0000256" key="4">
    <source>
        <dbReference type="ARBA" id="ARBA00005785"/>
    </source>
</evidence>
<gene>
    <name evidence="17" type="ORF">KP79_PYT08588</name>
</gene>
<keyword evidence="7" id="KW-0963">Cytoplasm</keyword>
<dbReference type="PANTHER" id="PTHR23355">
    <property type="entry name" value="RIBONUCLEASE"/>
    <property type="match status" value="1"/>
</dbReference>
<dbReference type="CDD" id="cd09862">
    <property type="entry name" value="PIN_Rrp44-like"/>
    <property type="match status" value="1"/>
</dbReference>
<evidence type="ECO:0000313" key="17">
    <source>
        <dbReference type="EMBL" id="OWF42923.1"/>
    </source>
</evidence>
<evidence type="ECO:0000256" key="14">
    <source>
        <dbReference type="RuleBase" id="RU003901"/>
    </source>
</evidence>
<comment type="cofactor">
    <cofactor evidence="2">
        <name>Mg(2+)</name>
        <dbReference type="ChEBI" id="CHEBI:18420"/>
    </cofactor>
</comment>
<dbReference type="PROSITE" id="PS01175">
    <property type="entry name" value="RIBONUCLEASE_II"/>
    <property type="match status" value="1"/>
</dbReference>
<evidence type="ECO:0000256" key="7">
    <source>
        <dbReference type="ARBA" id="ARBA00022490"/>
    </source>
</evidence>
<dbReference type="Proteomes" id="UP000242188">
    <property type="component" value="Unassembled WGS sequence"/>
</dbReference>
<dbReference type="Gene3D" id="2.40.50.140">
    <property type="entry name" value="Nucleic acid-binding proteins"/>
    <property type="match status" value="1"/>
</dbReference>
<dbReference type="STRING" id="6573.A0A210Q2E1"/>
<dbReference type="GO" id="GO:0000177">
    <property type="term" value="C:cytoplasmic exosome (RNase complex)"/>
    <property type="evidence" value="ECO:0007669"/>
    <property type="project" value="TreeGrafter"/>
</dbReference>
<keyword evidence="8" id="KW-0540">Nuclease</keyword>
<sequence length="1053" mass="119531">MSRKMIPNEEKELEKSNKYLRLKNVQGRNLLVVREVYRRETVPCHSALCLSDCQPNNNEVGLLPADVTHYLVPDCQVAREYLEVLELPQLTGIVFLQTVAHSVQHEGNRRLHTRLKNLVRDKRKASVIFHNEFQKFSYCERLRGENLATWQSRSTYTAADWFYNHLAGQIPIVMVTQYRQVIAEYGNRQMNVFVLTLQEYLDTFWKMILPSITDLVDSITASLETRTKDKDYVGYLPSDVIEAGLKTGHYTQGFLNVNKSNASQEAFVRRKRQDQREDRDSDILIHGMSSRNRAVHGDLVVVELLPRSQWQGRSNVIREEGTDTKDKGGKDDSGEVTSVMTTGRIVAISQRAWREYVGTFSQGEETGLKGGKVLVIPWDYRIPKIRISTRQVEALRDHRIVVRIDSWDLESQYPNGHFVRSLGRIGELETEVAAILIENNIQMSTFSDAQMKELPVDTEEEPWKVEEEELLRRRDLRGSHLVFSIDPKGCEDVDDTLSVRTLDNGNTELGVHIADVTHFVKPGTLTDQEGKSRSTTVYLADRRYDMLPGILSANLCSLISGVDRYAVSVIWELDSSYNPVNVWYGKTIIRSSYKLFYEIAQAMSDGMPTHEVVKNVPELQNLPESDIKNKTKVLRSAVCRLMEVARHLKARRVRGGALELESTEVQIQLTETKSVENLTPKEHLEVHETIAECMIFANHWVAKKIAQAFPNSALLRHHPLPREEKFENLLTCASAKNYNVHTDSSKALAESLDTCDDANDPVINKLMRSLATMAMSNAAYFSTGALPLDQFFHYGLALDLYTHFTSPIRRYADIVVHRQLMAAVSKVTDTSGLPSNKELEELSEHINHQHRASQNAQRDSQELFQYLFFKGRNPEDECCTVDAVIYQLRANGVFVLAPRYGIKGPVYLKNKEGQVVYVQSDGQLEWSGGSIIKTDHTISVQSMFGTQSYRLLDHITVRITLNNSWAHSSGVRLELVDGQPHLSGSSGGDNLTKQQKAAIIKEVSEAAEEKKGQRSSHDLGVNFEELKKEYGQSSSDHNMYNLFQSFKETALKC</sequence>
<dbReference type="EMBL" id="NEDP02005202">
    <property type="protein sequence ID" value="OWF42923.1"/>
    <property type="molecule type" value="Genomic_DNA"/>
</dbReference>
<dbReference type="Pfam" id="PF00773">
    <property type="entry name" value="RNB"/>
    <property type="match status" value="1"/>
</dbReference>
<feature type="compositionally biased region" description="Basic and acidic residues" evidence="15">
    <location>
        <begin position="316"/>
        <end position="333"/>
    </location>
</feature>
<keyword evidence="9" id="KW-0378">Hydrolase</keyword>